<dbReference type="PROSITE" id="PS50125">
    <property type="entry name" value="GUANYLATE_CYCLASE_2"/>
    <property type="match status" value="1"/>
</dbReference>
<keyword evidence="7" id="KW-0547">Nucleotide-binding</keyword>
<dbReference type="Gene3D" id="3.40.50.2300">
    <property type="match status" value="2"/>
</dbReference>
<dbReference type="EMBL" id="JAZBJZ010000011">
    <property type="protein sequence ID" value="MEE3716024.1"/>
    <property type="molecule type" value="Genomic_DNA"/>
</dbReference>
<dbReference type="PROSITE" id="PS50112">
    <property type="entry name" value="PAS"/>
    <property type="match status" value="2"/>
</dbReference>
<dbReference type="Pfam" id="PF00211">
    <property type="entry name" value="Guanylate_cyc"/>
    <property type="match status" value="1"/>
</dbReference>
<feature type="domain" description="PAC" evidence="20">
    <location>
        <begin position="708"/>
        <end position="760"/>
    </location>
</feature>
<dbReference type="Gene3D" id="3.30.70.1230">
    <property type="entry name" value="Nucleotide cyclase"/>
    <property type="match status" value="1"/>
</dbReference>
<evidence type="ECO:0000256" key="5">
    <source>
        <dbReference type="ARBA" id="ARBA00022692"/>
    </source>
</evidence>
<keyword evidence="18" id="KW-0175">Coiled coil</keyword>
<dbReference type="Gene3D" id="3.30.450.20">
    <property type="entry name" value="PAS domain"/>
    <property type="match status" value="2"/>
</dbReference>
<keyword evidence="6" id="KW-0479">Metal-binding</keyword>
<evidence type="ECO:0000256" key="2">
    <source>
        <dbReference type="ARBA" id="ARBA00004479"/>
    </source>
</evidence>
<comment type="catalytic activity">
    <reaction evidence="1">
        <text>ATP = 3',5'-cyclic AMP + diphosphate</text>
        <dbReference type="Rhea" id="RHEA:15389"/>
        <dbReference type="ChEBI" id="CHEBI:30616"/>
        <dbReference type="ChEBI" id="CHEBI:33019"/>
        <dbReference type="ChEBI" id="CHEBI:58165"/>
        <dbReference type="EC" id="4.6.1.1"/>
    </reaction>
</comment>
<keyword evidence="11" id="KW-0115">cAMP biosynthesis</keyword>
<comment type="similarity">
    <text evidence="17">Belongs to the adenylyl cyclase class-4/guanylyl cyclase family.</text>
</comment>
<dbReference type="Pfam" id="PF08447">
    <property type="entry name" value="PAS_3"/>
    <property type="match status" value="1"/>
</dbReference>
<keyword evidence="10" id="KW-1133">Transmembrane helix</keyword>
<evidence type="ECO:0000256" key="15">
    <source>
        <dbReference type="ARBA" id="ARBA00032637"/>
    </source>
</evidence>
<proteinExistence type="inferred from homology"/>
<evidence type="ECO:0000256" key="16">
    <source>
        <dbReference type="ARBA" id="ARBA00064436"/>
    </source>
</evidence>
<comment type="subcellular location">
    <subcellularLocation>
        <location evidence="2">Membrane</location>
        <topology evidence="2">Single-pass type I membrane protein</topology>
    </subcellularLocation>
</comment>
<dbReference type="SUPFAM" id="SSF55073">
    <property type="entry name" value="Nucleotide cyclase"/>
    <property type="match status" value="1"/>
</dbReference>
<name>A0AAW9PWP6_9CYAN</name>
<dbReference type="GO" id="GO:0006171">
    <property type="term" value="P:cAMP biosynthetic process"/>
    <property type="evidence" value="ECO:0007669"/>
    <property type="project" value="UniProtKB-KW"/>
</dbReference>
<feature type="coiled-coil region" evidence="18">
    <location>
        <begin position="439"/>
        <end position="512"/>
    </location>
</feature>
<evidence type="ECO:0000256" key="12">
    <source>
        <dbReference type="ARBA" id="ARBA00023136"/>
    </source>
</evidence>
<dbReference type="FunFam" id="3.30.70.1230:FF:000033">
    <property type="entry name" value="Adenylate cyclase"/>
    <property type="match status" value="1"/>
</dbReference>
<dbReference type="GO" id="GO:0005886">
    <property type="term" value="C:plasma membrane"/>
    <property type="evidence" value="ECO:0007669"/>
    <property type="project" value="UniProtKB-ARBA"/>
</dbReference>
<comment type="subunit">
    <text evidence="16">Homodimer. Can also exist as monomer.</text>
</comment>
<dbReference type="CDD" id="cd06355">
    <property type="entry name" value="PBP1_FmdD-like"/>
    <property type="match status" value="1"/>
</dbReference>
<dbReference type="CDD" id="cd00130">
    <property type="entry name" value="PAS"/>
    <property type="match status" value="2"/>
</dbReference>
<dbReference type="PROSITE" id="PS00452">
    <property type="entry name" value="GUANYLATE_CYCLASE_1"/>
    <property type="match status" value="1"/>
</dbReference>
<evidence type="ECO:0000256" key="14">
    <source>
        <dbReference type="ARBA" id="ARBA00032597"/>
    </source>
</evidence>
<evidence type="ECO:0000259" key="19">
    <source>
        <dbReference type="PROSITE" id="PS50112"/>
    </source>
</evidence>
<dbReference type="GO" id="GO:0035556">
    <property type="term" value="P:intracellular signal transduction"/>
    <property type="evidence" value="ECO:0007669"/>
    <property type="project" value="InterPro"/>
</dbReference>
<dbReference type="SMART" id="SM00091">
    <property type="entry name" value="PAS"/>
    <property type="match status" value="2"/>
</dbReference>
<evidence type="ECO:0000313" key="23">
    <source>
        <dbReference type="Proteomes" id="UP001333818"/>
    </source>
</evidence>
<dbReference type="RefSeq" id="WP_330482448.1">
    <property type="nucleotide sequence ID" value="NZ_JAZBJZ010000011.1"/>
</dbReference>
<dbReference type="Pfam" id="PF13426">
    <property type="entry name" value="PAS_9"/>
    <property type="match status" value="1"/>
</dbReference>
<dbReference type="GO" id="GO:0004016">
    <property type="term" value="F:adenylate cyclase activity"/>
    <property type="evidence" value="ECO:0007669"/>
    <property type="project" value="UniProtKB-EC"/>
</dbReference>
<dbReference type="PROSITE" id="PS50113">
    <property type="entry name" value="PAC"/>
    <property type="match status" value="1"/>
</dbReference>
<sequence length="987" mass="110898">MIQETQSLKSDISERVQVGILHSLSGDMAVRESPLKDAALMAIAEINQAGGVLGKIIEPRVVNGGSYTSQFTFQVKKLLTETPITTIFGGWTSTERKAVLSILEEHNAQLWYPLHYEGLECSPHIFYTGVCPNQQVQPAVSWLLQNQGLRIYLLGSDSVYSRTVNKIIQAQLKQQGATLLKKSHVTKEDLDFSDRIEQIKQLQPDAVISTLLAENSREFYQQYHEAGITAEMIPIVSFCLTEMELQTIPPAAIVGHYASWNYFQTLETPQNQAFIQNFQARYGEDRVVNAAVQSAYAQIYLWKQAVETAQSFDVLSVRQAAYGQTYLAPSGTIQIVPNQHIRSDCHIGKVRSDGQFQIVHTVNAIPPLPWLGVEELNFGASTVVMEMLAETTRGMQLSWQLEKEANELEGMIDRLIHGAKGEGRHQLAPEITRAAMSKLIKAHERLQLAQAELLKVEVELKETNEDLERRVEERTAQLQQLITELQAEAADRLEAEQLLQESQKQLEAIAANVPGVVYRAVLHADGNVSMPYISPRTQDIFGLSSTEVMEHLEWVFDMAHPEDRAALNEIVMRSAEELTPFDHEYRSSSLFPNIKWVRIFSQPHRTENGDVVWDGVIVDITQQKHNEELLRQAEEKYRSIFENAIEGIFQANFDGCYISANPALAEIYGYDSPSELLSCAIDHPSCLFVSADRYRDFAIKINEQGSVTEFEVRVYRKDKSVIWISINASLVRDPNGTPLYYEGIVQDVTERKCVENALKIEQEKSERLLLNILPQQIVQQLKLGSGSIATRFEEVTILFADIVDFSGLAARVPAAELVNLLNQIFSAFDLLADKYGLEKIKTIGDAYMVVGGLPTHHPDHAVLVAEMAIAMQQEIARFHRDDGTPFRLRIGINTGPVVAGVIGIKKFIYDLWGDAVNIASRMESQGLAGSIQVTDCTYRILCDRYVFERRGVIAIKGKGEMITYMLKGKQHTSDEKFLEPPTEKTIQ</sequence>
<evidence type="ECO:0000256" key="8">
    <source>
        <dbReference type="ARBA" id="ARBA00022840"/>
    </source>
</evidence>
<dbReference type="InterPro" id="IPR035965">
    <property type="entry name" value="PAS-like_dom_sf"/>
</dbReference>
<dbReference type="GO" id="GO:0005524">
    <property type="term" value="F:ATP binding"/>
    <property type="evidence" value="ECO:0007669"/>
    <property type="project" value="UniProtKB-KW"/>
</dbReference>
<comment type="caution">
    <text evidence="22">The sequence shown here is derived from an EMBL/GenBank/DDBJ whole genome shotgun (WGS) entry which is preliminary data.</text>
</comment>
<keyword evidence="23" id="KW-1185">Reference proteome</keyword>
<keyword evidence="8" id="KW-0067">ATP-binding</keyword>
<dbReference type="InterPro" id="IPR028082">
    <property type="entry name" value="Peripla_BP_I"/>
</dbReference>
<dbReference type="InterPro" id="IPR000700">
    <property type="entry name" value="PAS-assoc_C"/>
</dbReference>
<accession>A0AAW9PWP6</accession>
<dbReference type="EC" id="4.6.1.1" evidence="3"/>
<feature type="domain" description="Guanylate cyclase" evidence="21">
    <location>
        <begin position="796"/>
        <end position="923"/>
    </location>
</feature>
<keyword evidence="13 17" id="KW-0456">Lyase</keyword>
<evidence type="ECO:0000256" key="17">
    <source>
        <dbReference type="RuleBase" id="RU000405"/>
    </source>
</evidence>
<organism evidence="22 23">
    <name type="scientific">Tumidithrix elongata BACA0141</name>
    <dbReference type="NCBI Taxonomy" id="2716417"/>
    <lineage>
        <taxon>Bacteria</taxon>
        <taxon>Bacillati</taxon>
        <taxon>Cyanobacteriota</taxon>
        <taxon>Cyanophyceae</taxon>
        <taxon>Pseudanabaenales</taxon>
        <taxon>Pseudanabaenaceae</taxon>
        <taxon>Tumidithrix</taxon>
        <taxon>Tumidithrix elongata</taxon>
    </lineage>
</organism>
<evidence type="ECO:0000256" key="11">
    <source>
        <dbReference type="ARBA" id="ARBA00022998"/>
    </source>
</evidence>
<evidence type="ECO:0000256" key="13">
    <source>
        <dbReference type="ARBA" id="ARBA00023239"/>
    </source>
</evidence>
<feature type="domain" description="PAS" evidence="19">
    <location>
        <begin position="633"/>
        <end position="670"/>
    </location>
</feature>
<dbReference type="InterPro" id="IPR029787">
    <property type="entry name" value="Nucleotide_cyclase"/>
</dbReference>
<dbReference type="SMART" id="SM00086">
    <property type="entry name" value="PAC"/>
    <property type="match status" value="2"/>
</dbReference>
<evidence type="ECO:0000256" key="9">
    <source>
        <dbReference type="ARBA" id="ARBA00022842"/>
    </source>
</evidence>
<dbReference type="SMART" id="SM00044">
    <property type="entry name" value="CYCc"/>
    <property type="match status" value="1"/>
</dbReference>
<keyword evidence="9" id="KW-0460">Magnesium</keyword>
<dbReference type="PANTHER" id="PTHR47628">
    <property type="match status" value="1"/>
</dbReference>
<evidence type="ECO:0000256" key="1">
    <source>
        <dbReference type="ARBA" id="ARBA00001593"/>
    </source>
</evidence>
<keyword evidence="12" id="KW-0472">Membrane</keyword>
<evidence type="ECO:0000313" key="22">
    <source>
        <dbReference type="EMBL" id="MEE3716024.1"/>
    </source>
</evidence>
<dbReference type="SUPFAM" id="SSF53822">
    <property type="entry name" value="Periplasmic binding protein-like I"/>
    <property type="match status" value="1"/>
</dbReference>
<dbReference type="InterPro" id="IPR018297">
    <property type="entry name" value="A/G_cyclase_CS"/>
</dbReference>
<dbReference type="AlphaFoldDB" id="A0AAW9PWP6"/>
<protein>
    <recommendedName>
        <fullName evidence="4">Adenylate cyclase</fullName>
        <ecNumber evidence="3">4.6.1.1</ecNumber>
    </recommendedName>
    <alternativeName>
        <fullName evidence="14">ATP pyrophosphate-lyase</fullName>
    </alternativeName>
    <alternativeName>
        <fullName evidence="15">Adenylyl cyclase</fullName>
    </alternativeName>
</protein>
<evidence type="ECO:0000256" key="7">
    <source>
        <dbReference type="ARBA" id="ARBA00022741"/>
    </source>
</evidence>
<evidence type="ECO:0000256" key="3">
    <source>
        <dbReference type="ARBA" id="ARBA00012201"/>
    </source>
</evidence>
<evidence type="ECO:0000259" key="20">
    <source>
        <dbReference type="PROSITE" id="PS50113"/>
    </source>
</evidence>
<evidence type="ECO:0000256" key="4">
    <source>
        <dbReference type="ARBA" id="ARBA00021420"/>
    </source>
</evidence>
<dbReference type="InterPro" id="IPR001054">
    <property type="entry name" value="A/G_cyclase"/>
</dbReference>
<dbReference type="InterPro" id="IPR013655">
    <property type="entry name" value="PAS_fold_3"/>
</dbReference>
<dbReference type="GO" id="GO:0046872">
    <property type="term" value="F:metal ion binding"/>
    <property type="evidence" value="ECO:0007669"/>
    <property type="project" value="UniProtKB-KW"/>
</dbReference>
<dbReference type="InterPro" id="IPR001610">
    <property type="entry name" value="PAC"/>
</dbReference>
<evidence type="ECO:0000256" key="6">
    <source>
        <dbReference type="ARBA" id="ARBA00022723"/>
    </source>
</evidence>
<dbReference type="PANTHER" id="PTHR47628:SF1">
    <property type="entry name" value="ALIPHATIC AMIDASE EXPRESSION-REGULATING PROTEIN"/>
    <property type="match status" value="1"/>
</dbReference>
<evidence type="ECO:0000256" key="10">
    <source>
        <dbReference type="ARBA" id="ARBA00022989"/>
    </source>
</evidence>
<dbReference type="NCBIfam" id="TIGR00229">
    <property type="entry name" value="sensory_box"/>
    <property type="match status" value="2"/>
</dbReference>
<gene>
    <name evidence="22" type="ORF">V2H45_04595</name>
</gene>
<dbReference type="Pfam" id="PF13433">
    <property type="entry name" value="Peripla_BP_5"/>
    <property type="match status" value="1"/>
</dbReference>
<reference evidence="22" key="1">
    <citation type="submission" date="2024-01" db="EMBL/GenBank/DDBJ databases">
        <title>Bank of Algae and Cyanobacteria of the Azores (BACA) strain genomes.</title>
        <authorList>
            <person name="Luz R."/>
            <person name="Cordeiro R."/>
            <person name="Fonseca A."/>
            <person name="Goncalves V."/>
        </authorList>
    </citation>
    <scope>NUCLEOTIDE SEQUENCE</scope>
    <source>
        <strain evidence="22">BACA0141</strain>
    </source>
</reference>
<dbReference type="InterPro" id="IPR017777">
    <property type="entry name" value="ABC_urea-bd_UrtA"/>
</dbReference>
<dbReference type="Proteomes" id="UP001333818">
    <property type="component" value="Unassembled WGS sequence"/>
</dbReference>
<keyword evidence="5" id="KW-0812">Transmembrane</keyword>
<dbReference type="InterPro" id="IPR000014">
    <property type="entry name" value="PAS"/>
</dbReference>
<dbReference type="SUPFAM" id="SSF55785">
    <property type="entry name" value="PYP-like sensor domain (PAS domain)"/>
    <property type="match status" value="2"/>
</dbReference>
<dbReference type="CDD" id="cd07302">
    <property type="entry name" value="CHD"/>
    <property type="match status" value="1"/>
</dbReference>
<feature type="domain" description="PAS" evidence="19">
    <location>
        <begin position="521"/>
        <end position="578"/>
    </location>
</feature>
<evidence type="ECO:0000256" key="18">
    <source>
        <dbReference type="SAM" id="Coils"/>
    </source>
</evidence>
<evidence type="ECO:0000259" key="21">
    <source>
        <dbReference type="PROSITE" id="PS50125"/>
    </source>
</evidence>